<organism evidence="1">
    <name type="scientific">hydrocarbon metagenome</name>
    <dbReference type="NCBI Taxonomy" id="938273"/>
    <lineage>
        <taxon>unclassified sequences</taxon>
        <taxon>metagenomes</taxon>
        <taxon>ecological metagenomes</taxon>
    </lineage>
</organism>
<dbReference type="EMBL" id="LNQE01001916">
    <property type="protein sequence ID" value="KUG02588.1"/>
    <property type="molecule type" value="Genomic_DNA"/>
</dbReference>
<dbReference type="InterPro" id="IPR015947">
    <property type="entry name" value="PUA-like_sf"/>
</dbReference>
<comment type="caution">
    <text evidence="1">The sequence shown here is derived from an EMBL/GenBank/DDBJ whole genome shotgun (WGS) entry which is preliminary data.</text>
</comment>
<name>A0A0W8E1R4_9ZZZZ</name>
<dbReference type="SUPFAM" id="SSF88697">
    <property type="entry name" value="PUA domain-like"/>
    <property type="match status" value="1"/>
</dbReference>
<dbReference type="AlphaFoldDB" id="A0A0W8E1R4"/>
<reference evidence="1" key="1">
    <citation type="journal article" date="2015" name="Proc. Natl. Acad. Sci. U.S.A.">
        <title>Networks of energetic and metabolic interactions define dynamics in microbial communities.</title>
        <authorList>
            <person name="Embree M."/>
            <person name="Liu J.K."/>
            <person name="Al-Bassam M.M."/>
            <person name="Zengler K."/>
        </authorList>
    </citation>
    <scope>NUCLEOTIDE SEQUENCE</scope>
</reference>
<gene>
    <name evidence="1" type="ORF">ASZ90_019956</name>
</gene>
<dbReference type="Gene3D" id="2.30.130.30">
    <property type="entry name" value="Hypothetical protein"/>
    <property type="match status" value="1"/>
</dbReference>
<protein>
    <submittedName>
        <fullName evidence="1">Uncharacterized protein</fullName>
    </submittedName>
</protein>
<evidence type="ECO:0000313" key="1">
    <source>
        <dbReference type="EMBL" id="KUG02588.1"/>
    </source>
</evidence>
<proteinExistence type="predicted"/>
<accession>A0A0W8E1R4</accession>
<sequence length="160" mass="18112">MQIKPTKALTIYQPWASLIAQKLKKNETRSWRTKYRGPLAIHAAMGMPKEVKVFCPEIAKILGVNPYAGSHWYYLEQHSDVIGGFGQILATCNLVDCVQVIAEEPGVYALLENLKYVDGPELLFGDYRPGRYVWVLDNIKKLSKPVAVKGKQGLWNWYAS</sequence>